<sequence>MPYLDRPDGAKIYYEVKGSGIPVLLLAPGGMRSSIAMWDNMPWNPWTMLALCSFRLIAMDQRSAQVGPGLSSATFSAGDGWQTFADDQLALLDHLGIEKSLLLGSCIGPSFQLRLLKEAPQRFAGAVLLQPIGMSVHTTERDGWSGINSEATLHWFGGWADEMEKEKKAGLDELRSLYEAMFGSGRDFVFSVSREDVQQMQTPMLVMMGLDLYHPAETAREIARLAPEAELVERWRDSPEVLEEAVDKILSFLSRWGILAAESALFLPGTCDGGGCLHGAWVGVHGDRISIAASSTRLRALSAADEVAQLRDPPRVRAPGPAIVSAAYEVNLASRTHFGDSAPAPQRASWLADGIFLSKQAADPGAVQSGTLLIWDNLLSDLTGSRLLADFAEQPPQGAANLARCPATSAVLWPPPLAAACGRALEVLAQSNAQGPANLARCRGSLETSGEQATESVSEHGLTHVHQSDAQELSNAARPSAYSRLRGDPTPEAASRIALQRGREQDRLGRCVPRLWPHVEISGPTPLGYQEPRVIVNVPGFIVLMKPAGWETDVYDVSKFGVPISPVARFYLLSSFLAAHSNEEQFPISRCAESGYGFIHRCCPVHRTFCLATAQRKVGSDELRPHSDRHMLLVPRFPAVPDGHLPDRQG</sequence>
<reference evidence="3" key="1">
    <citation type="submission" date="2021-02" db="EMBL/GenBank/DDBJ databases">
        <authorList>
            <person name="Dougan E. K."/>
            <person name="Rhodes N."/>
            <person name="Thang M."/>
            <person name="Chan C."/>
        </authorList>
    </citation>
    <scope>NUCLEOTIDE SEQUENCE</scope>
</reference>
<feature type="domain" description="AB hydrolase-1" evidence="2">
    <location>
        <begin position="22"/>
        <end position="137"/>
    </location>
</feature>
<dbReference type="AlphaFoldDB" id="A0A812K4V1"/>
<feature type="compositionally biased region" description="Polar residues" evidence="1">
    <location>
        <begin position="446"/>
        <end position="456"/>
    </location>
</feature>
<dbReference type="EMBL" id="CAJNDS010000626">
    <property type="protein sequence ID" value="CAE7223687.1"/>
    <property type="molecule type" value="Genomic_DNA"/>
</dbReference>
<dbReference type="Gene3D" id="3.40.50.1820">
    <property type="entry name" value="alpha/beta hydrolase"/>
    <property type="match status" value="1"/>
</dbReference>
<organism evidence="3 4">
    <name type="scientific">Symbiodinium natans</name>
    <dbReference type="NCBI Taxonomy" id="878477"/>
    <lineage>
        <taxon>Eukaryota</taxon>
        <taxon>Sar</taxon>
        <taxon>Alveolata</taxon>
        <taxon>Dinophyceae</taxon>
        <taxon>Suessiales</taxon>
        <taxon>Symbiodiniaceae</taxon>
        <taxon>Symbiodinium</taxon>
    </lineage>
</organism>
<feature type="non-terminal residue" evidence="3">
    <location>
        <position position="650"/>
    </location>
</feature>
<evidence type="ECO:0000313" key="3">
    <source>
        <dbReference type="EMBL" id="CAE7223687.1"/>
    </source>
</evidence>
<feature type="region of interest" description="Disordered" evidence="1">
    <location>
        <begin position="444"/>
        <end position="490"/>
    </location>
</feature>
<keyword evidence="4" id="KW-1185">Reference proteome</keyword>
<evidence type="ECO:0000313" key="4">
    <source>
        <dbReference type="Proteomes" id="UP000604046"/>
    </source>
</evidence>
<dbReference type="InterPro" id="IPR029058">
    <property type="entry name" value="AB_hydrolase_fold"/>
</dbReference>
<dbReference type="SUPFAM" id="SSF53474">
    <property type="entry name" value="alpha/beta-Hydrolases"/>
    <property type="match status" value="1"/>
</dbReference>
<dbReference type="PANTHER" id="PTHR43433:SF5">
    <property type="entry name" value="AB HYDROLASE-1 DOMAIN-CONTAINING PROTEIN"/>
    <property type="match status" value="1"/>
</dbReference>
<comment type="caution">
    <text evidence="3">The sequence shown here is derived from an EMBL/GenBank/DDBJ whole genome shotgun (WGS) entry which is preliminary data.</text>
</comment>
<dbReference type="PANTHER" id="PTHR43433">
    <property type="entry name" value="HYDROLASE, ALPHA/BETA FOLD FAMILY PROTEIN"/>
    <property type="match status" value="1"/>
</dbReference>
<name>A0A812K4V1_9DINO</name>
<dbReference type="Proteomes" id="UP000604046">
    <property type="component" value="Unassembled WGS sequence"/>
</dbReference>
<dbReference type="OrthoDB" id="414934at2759"/>
<gene>
    <name evidence="3" type="ORF">SNAT2548_LOCUS8462</name>
</gene>
<feature type="compositionally biased region" description="Basic and acidic residues" evidence="1">
    <location>
        <begin position="457"/>
        <end position="469"/>
    </location>
</feature>
<proteinExistence type="predicted"/>
<dbReference type="Pfam" id="PF00561">
    <property type="entry name" value="Abhydrolase_1"/>
    <property type="match status" value="1"/>
</dbReference>
<evidence type="ECO:0000259" key="2">
    <source>
        <dbReference type="Pfam" id="PF00561"/>
    </source>
</evidence>
<protein>
    <recommendedName>
        <fullName evidence="2">AB hydrolase-1 domain-containing protein</fullName>
    </recommendedName>
</protein>
<accession>A0A812K4V1</accession>
<evidence type="ECO:0000256" key="1">
    <source>
        <dbReference type="SAM" id="MobiDB-lite"/>
    </source>
</evidence>
<dbReference type="InterPro" id="IPR000073">
    <property type="entry name" value="AB_hydrolase_1"/>
</dbReference>
<dbReference type="InterPro" id="IPR050471">
    <property type="entry name" value="AB_hydrolase"/>
</dbReference>